<dbReference type="Gene3D" id="3.40.30.10">
    <property type="entry name" value="Glutaredoxin"/>
    <property type="match status" value="1"/>
</dbReference>
<evidence type="ECO:0000256" key="4">
    <source>
        <dbReference type="ARBA" id="ARBA00023157"/>
    </source>
</evidence>
<accession>U3A1F0</accession>
<keyword evidence="3" id="KW-0560">Oxidoreductase</keyword>
<dbReference type="GO" id="GO:0016491">
    <property type="term" value="F:oxidoreductase activity"/>
    <property type="evidence" value="ECO:0007669"/>
    <property type="project" value="UniProtKB-KW"/>
</dbReference>
<evidence type="ECO:0000256" key="3">
    <source>
        <dbReference type="ARBA" id="ARBA00023002"/>
    </source>
</evidence>
<dbReference type="InterPro" id="IPR012336">
    <property type="entry name" value="Thioredoxin-like_fold"/>
</dbReference>
<dbReference type="PROSITE" id="PS51257">
    <property type="entry name" value="PROKAR_LIPOPROTEIN"/>
    <property type="match status" value="1"/>
</dbReference>
<dbReference type="AlphaFoldDB" id="U3A1F0"/>
<dbReference type="RefSeq" id="WP_021705152.1">
    <property type="nucleotide sequence ID" value="NZ_BATJ01000006.1"/>
</dbReference>
<comment type="caution">
    <text evidence="8">The sequence shown here is derived from an EMBL/GenBank/DDBJ whole genome shotgun (WGS) entry which is preliminary data.</text>
</comment>
<dbReference type="EMBL" id="BATJ01000006">
    <property type="protein sequence ID" value="GAD67177.1"/>
    <property type="molecule type" value="Genomic_DNA"/>
</dbReference>
<evidence type="ECO:0000259" key="7">
    <source>
        <dbReference type="PROSITE" id="PS51352"/>
    </source>
</evidence>
<evidence type="ECO:0000313" key="9">
    <source>
        <dbReference type="Proteomes" id="UP000016570"/>
    </source>
</evidence>
<comment type="similarity">
    <text evidence="1">Belongs to the thioredoxin family. DsbA subfamily.</text>
</comment>
<keyword evidence="9" id="KW-1185">Reference proteome</keyword>
<keyword evidence="2" id="KW-0732">Signal</keyword>
<keyword evidence="6" id="KW-0175">Coiled coil</keyword>
<feature type="domain" description="Thioredoxin" evidence="7">
    <location>
        <begin position="60"/>
        <end position="257"/>
    </location>
</feature>
<name>U3A1F0_VIBPR</name>
<reference evidence="8 9" key="1">
    <citation type="submission" date="2013-09" db="EMBL/GenBank/DDBJ databases">
        <title>Whole genome shotgun sequence of Vibrio proteolyticus NBRC 13287.</title>
        <authorList>
            <person name="Isaki S."/>
            <person name="Hosoyama A."/>
            <person name="Numata M."/>
            <person name="Hashimoto M."/>
            <person name="Hosoyama Y."/>
            <person name="Tsuchikane K."/>
            <person name="Noguchi M."/>
            <person name="Hirakata S."/>
            <person name="Ichikawa N."/>
            <person name="Ohji S."/>
            <person name="Yamazoe A."/>
            <person name="Fujita N."/>
        </authorList>
    </citation>
    <scope>NUCLEOTIDE SEQUENCE [LARGE SCALE GENOMIC DNA]</scope>
    <source>
        <strain evidence="8 9">NBRC 13287</strain>
    </source>
</reference>
<keyword evidence="4" id="KW-1015">Disulfide bond</keyword>
<evidence type="ECO:0000313" key="8">
    <source>
        <dbReference type="EMBL" id="GAD67177.1"/>
    </source>
</evidence>
<dbReference type="eggNOG" id="COG1651">
    <property type="taxonomic scope" value="Bacteria"/>
</dbReference>
<evidence type="ECO:0000256" key="6">
    <source>
        <dbReference type="SAM" id="Coils"/>
    </source>
</evidence>
<evidence type="ECO:0000256" key="2">
    <source>
        <dbReference type="ARBA" id="ARBA00022729"/>
    </source>
</evidence>
<dbReference type="STRING" id="1219065.VPR01S_06_01950"/>
<proteinExistence type="inferred from homology"/>
<dbReference type="PANTHER" id="PTHR13887:SF14">
    <property type="entry name" value="DISULFIDE BOND FORMATION PROTEIN D"/>
    <property type="match status" value="1"/>
</dbReference>
<organism evidence="8 9">
    <name type="scientific">Vibrio proteolyticus NBRC 13287</name>
    <dbReference type="NCBI Taxonomy" id="1219065"/>
    <lineage>
        <taxon>Bacteria</taxon>
        <taxon>Pseudomonadati</taxon>
        <taxon>Pseudomonadota</taxon>
        <taxon>Gammaproteobacteria</taxon>
        <taxon>Vibrionales</taxon>
        <taxon>Vibrionaceae</taxon>
        <taxon>Vibrio</taxon>
    </lineage>
</organism>
<dbReference type="PROSITE" id="PS51352">
    <property type="entry name" value="THIOREDOXIN_2"/>
    <property type="match status" value="1"/>
</dbReference>
<keyword evidence="5" id="KW-0676">Redox-active center</keyword>
<protein>
    <recommendedName>
        <fullName evidence="7">Thioredoxin domain-containing protein</fullName>
    </recommendedName>
</protein>
<evidence type="ECO:0000256" key="5">
    <source>
        <dbReference type="ARBA" id="ARBA00023284"/>
    </source>
</evidence>
<dbReference type="InterPro" id="IPR013766">
    <property type="entry name" value="Thioredoxin_domain"/>
</dbReference>
<feature type="coiled-coil region" evidence="6">
    <location>
        <begin position="26"/>
        <end position="60"/>
    </location>
</feature>
<sequence>MFRSVSQLCFSLVIISFIVACQPKDDSKLESEIASLRDEVKQLQQDVADINTQVDEIKTAAAEAKTPKSRILPNQPDFDGNGQIPSMGETSAKIAIIEFSDFQCPYCKRYVDQTFAKIKDNYIDSGKLRYLARDFPLKFHPQAKSAAVAAVCSFQQNAYWPMRDSLFANVRQLGDELYQKAAGELSLDMTKFTACLSDPKVVEKINEDITLATSLGVRGTPSFLIGRIENNEMVEPKLVVGAQDYRVFSALFEQLLAEEAKP</sequence>
<evidence type="ECO:0000256" key="1">
    <source>
        <dbReference type="ARBA" id="ARBA00005791"/>
    </source>
</evidence>
<dbReference type="Gene3D" id="1.10.40.80">
    <property type="match status" value="1"/>
</dbReference>
<gene>
    <name evidence="8" type="ORF">VPR01S_06_01950</name>
</gene>
<dbReference type="SUPFAM" id="SSF52833">
    <property type="entry name" value="Thioredoxin-like"/>
    <property type="match status" value="1"/>
</dbReference>
<dbReference type="Gene3D" id="1.20.5.190">
    <property type="match status" value="1"/>
</dbReference>
<dbReference type="Proteomes" id="UP000016570">
    <property type="component" value="Unassembled WGS sequence"/>
</dbReference>
<dbReference type="InterPro" id="IPR036249">
    <property type="entry name" value="Thioredoxin-like_sf"/>
</dbReference>
<dbReference type="Pfam" id="PF13462">
    <property type="entry name" value="Thioredoxin_4"/>
    <property type="match status" value="1"/>
</dbReference>
<dbReference type="PANTHER" id="PTHR13887">
    <property type="entry name" value="GLUTATHIONE S-TRANSFERASE KAPPA"/>
    <property type="match status" value="1"/>
</dbReference>